<feature type="transmembrane region" description="Helical" evidence="2">
    <location>
        <begin position="240"/>
        <end position="266"/>
    </location>
</feature>
<feature type="region of interest" description="Disordered" evidence="1">
    <location>
        <begin position="72"/>
        <end position="97"/>
    </location>
</feature>
<dbReference type="EMBL" id="JAFCIX010000310">
    <property type="protein sequence ID" value="KAH6595350.1"/>
    <property type="molecule type" value="Genomic_DNA"/>
</dbReference>
<proteinExistence type="predicted"/>
<feature type="transmembrane region" description="Helical" evidence="2">
    <location>
        <begin position="209"/>
        <end position="228"/>
    </location>
</feature>
<keyword evidence="2" id="KW-1133">Transmembrane helix</keyword>
<evidence type="ECO:0000313" key="3">
    <source>
        <dbReference type="EMBL" id="KAH6595350.1"/>
    </source>
</evidence>
<accession>A0ABQ8FBF1</accession>
<keyword evidence="4" id="KW-1185">Reference proteome</keyword>
<dbReference type="Proteomes" id="UP001648503">
    <property type="component" value="Unassembled WGS sequence"/>
</dbReference>
<feature type="transmembrane region" description="Helical" evidence="2">
    <location>
        <begin position="127"/>
        <end position="150"/>
    </location>
</feature>
<feature type="compositionally biased region" description="Polar residues" evidence="1">
    <location>
        <begin position="72"/>
        <end position="90"/>
    </location>
</feature>
<evidence type="ECO:0000256" key="2">
    <source>
        <dbReference type="SAM" id="Phobius"/>
    </source>
</evidence>
<reference evidence="3 4" key="1">
    <citation type="submission" date="2021-02" db="EMBL/GenBank/DDBJ databases">
        <title>Variation within the Batrachochytrium salamandrivorans European outbreak.</title>
        <authorList>
            <person name="Kelly M."/>
            <person name="Pasmans F."/>
            <person name="Shea T.P."/>
            <person name="Munoz J.F."/>
            <person name="Carranza S."/>
            <person name="Cuomo C.A."/>
            <person name="Martel A."/>
        </authorList>
    </citation>
    <scope>NUCLEOTIDE SEQUENCE [LARGE SCALE GENOMIC DNA]</scope>
    <source>
        <strain evidence="3 4">AMFP18/2</strain>
    </source>
</reference>
<feature type="transmembrane region" description="Helical" evidence="2">
    <location>
        <begin position="287"/>
        <end position="309"/>
    </location>
</feature>
<sequence length="466" mass="51299">MNAQMVANKGQFYLSLASIVLVVPCFMFGCFTIATTTTPTTTLSRVSVQFIQGADPIRKEDASTRISARASTLVSPPLGASSSTTSQSGRPNPHWQSAHLVDTHTDTKPAPRPFTTKRLLALPPNSIIWFLNAAFVAALLVLCTVSLTHWSIAYNNHFDITACVLDWNTMSLVVVLQVLQRITQALYFLTSVWMKHRLVQSLPGASSAAIIWTTSITICVVAILPSVVQIRRLIGLSDRMFGSIAILMLGFCMSILAWIYVFLSVINIKAATLSYKNTISIIRNNRLLNRWLIVRPLLLAGISIVPLLIVTVKRAELDLTGYVAIIIISDFLFEYQQIQKGLFAMLVREICLPPNIRHKLDQVLCNDGSQLCDDSWGDHLNDDPKDFEFDECDQSFHHYDFGAGSDDDHHSIVNSLESHLGACGVIESVNGTVGSSDFNSYPLSEPIPLIGTHSRIAVVPSKSIGI</sequence>
<feature type="transmembrane region" description="Helical" evidence="2">
    <location>
        <begin position="12"/>
        <end position="35"/>
    </location>
</feature>
<keyword evidence="2" id="KW-0812">Transmembrane</keyword>
<comment type="caution">
    <text evidence="3">The sequence shown here is derived from an EMBL/GenBank/DDBJ whole genome shotgun (WGS) entry which is preliminary data.</text>
</comment>
<evidence type="ECO:0000256" key="1">
    <source>
        <dbReference type="SAM" id="MobiDB-lite"/>
    </source>
</evidence>
<evidence type="ECO:0000313" key="4">
    <source>
        <dbReference type="Proteomes" id="UP001648503"/>
    </source>
</evidence>
<name>A0ABQ8FBF1_9FUNG</name>
<evidence type="ECO:0008006" key="5">
    <source>
        <dbReference type="Google" id="ProtNLM"/>
    </source>
</evidence>
<organism evidence="3 4">
    <name type="scientific">Batrachochytrium salamandrivorans</name>
    <dbReference type="NCBI Taxonomy" id="1357716"/>
    <lineage>
        <taxon>Eukaryota</taxon>
        <taxon>Fungi</taxon>
        <taxon>Fungi incertae sedis</taxon>
        <taxon>Chytridiomycota</taxon>
        <taxon>Chytridiomycota incertae sedis</taxon>
        <taxon>Chytridiomycetes</taxon>
        <taxon>Rhizophydiales</taxon>
        <taxon>Rhizophydiales incertae sedis</taxon>
        <taxon>Batrachochytrium</taxon>
    </lineage>
</organism>
<gene>
    <name evidence="3" type="ORF">BASA50_005869</name>
</gene>
<protein>
    <recommendedName>
        <fullName evidence="5">G-protein coupled receptors family 1 profile domain-containing protein</fullName>
    </recommendedName>
</protein>
<keyword evidence="2" id="KW-0472">Membrane</keyword>